<dbReference type="InterPro" id="IPR051834">
    <property type="entry name" value="RING_finger_E3_ligase"/>
</dbReference>
<keyword evidence="5" id="KW-1133">Transmembrane helix</keyword>
<dbReference type="PROSITE" id="PS50089">
    <property type="entry name" value="ZF_RING_2"/>
    <property type="match status" value="1"/>
</dbReference>
<evidence type="ECO:0000256" key="2">
    <source>
        <dbReference type="ARBA" id="ARBA00022771"/>
    </source>
</evidence>
<keyword evidence="3" id="KW-0862">Zinc</keyword>
<protein>
    <submittedName>
        <fullName evidence="7">Zinc finger (C3HC4-type RING finger) family protein</fullName>
    </submittedName>
</protein>
<evidence type="ECO:0000256" key="1">
    <source>
        <dbReference type="ARBA" id="ARBA00022723"/>
    </source>
</evidence>
<reference evidence="8" key="1">
    <citation type="journal article" date="2013" name="Science">
        <title>Gene transfer from bacteria and archaea facilitated evolution of an extremophilic eukaryote.</title>
        <authorList>
            <person name="Schonknecht G."/>
            <person name="Chen W.H."/>
            <person name="Ternes C.M."/>
            <person name="Barbier G.G."/>
            <person name="Shrestha R.P."/>
            <person name="Stanke M."/>
            <person name="Brautigam A."/>
            <person name="Baker B.J."/>
            <person name="Banfield J.F."/>
            <person name="Garavito R.M."/>
            <person name="Carr K."/>
            <person name="Wilkerson C."/>
            <person name="Rensing S.A."/>
            <person name="Gagneul D."/>
            <person name="Dickenson N.E."/>
            <person name="Oesterhelt C."/>
            <person name="Lercher M.J."/>
            <person name="Weber A.P."/>
        </authorList>
    </citation>
    <scope>NUCLEOTIDE SEQUENCE [LARGE SCALE GENOMIC DNA]</scope>
    <source>
        <strain evidence="8">074W</strain>
    </source>
</reference>
<accession>M2XX17</accession>
<evidence type="ECO:0000256" key="3">
    <source>
        <dbReference type="ARBA" id="ARBA00022833"/>
    </source>
</evidence>
<evidence type="ECO:0000313" key="7">
    <source>
        <dbReference type="EMBL" id="EME28173.1"/>
    </source>
</evidence>
<proteinExistence type="predicted"/>
<dbReference type="OrthoDB" id="8062037at2759"/>
<dbReference type="Proteomes" id="UP000030680">
    <property type="component" value="Unassembled WGS sequence"/>
</dbReference>
<name>M2XX17_GALSU</name>
<keyword evidence="1" id="KW-0479">Metal-binding</keyword>
<keyword evidence="5" id="KW-0472">Membrane</keyword>
<dbReference type="KEGG" id="gsl:Gasu_43390"/>
<dbReference type="Pfam" id="PF13639">
    <property type="entry name" value="zf-RING_2"/>
    <property type="match status" value="1"/>
</dbReference>
<keyword evidence="2 4" id="KW-0863">Zinc-finger</keyword>
<keyword evidence="8" id="KW-1185">Reference proteome</keyword>
<dbReference type="PANTHER" id="PTHR45931:SF3">
    <property type="entry name" value="RING ZINC FINGER-CONTAINING PROTEIN"/>
    <property type="match status" value="1"/>
</dbReference>
<dbReference type="Gene3D" id="3.30.40.10">
    <property type="entry name" value="Zinc/RING finger domain, C3HC4 (zinc finger)"/>
    <property type="match status" value="1"/>
</dbReference>
<evidence type="ECO:0000259" key="6">
    <source>
        <dbReference type="PROSITE" id="PS50089"/>
    </source>
</evidence>
<evidence type="ECO:0000256" key="5">
    <source>
        <dbReference type="SAM" id="Phobius"/>
    </source>
</evidence>
<sequence>MVNSFLSNEGGWIIAGVACLFVFFIVLFSKRCREGPPRDVHISNSNNISIPKRSYQKFLVDLDKMAPEVIYKQEEKCIHMERIAGSETMSKERQESIDLTFNTFHSSHSYHIVTFDSKIDTLPYHSYPSNDTALMNIINKQPDCSICLETFCIGERLRVLPCMHCFHSCCSILWLMRCSLCPLCKSDVWKSVNTTSL</sequence>
<organism evidence="7 8">
    <name type="scientific">Galdieria sulphuraria</name>
    <name type="common">Red alga</name>
    <dbReference type="NCBI Taxonomy" id="130081"/>
    <lineage>
        <taxon>Eukaryota</taxon>
        <taxon>Rhodophyta</taxon>
        <taxon>Bangiophyceae</taxon>
        <taxon>Galdieriales</taxon>
        <taxon>Galdieriaceae</taxon>
        <taxon>Galdieria</taxon>
    </lineage>
</organism>
<dbReference type="GO" id="GO:0008270">
    <property type="term" value="F:zinc ion binding"/>
    <property type="evidence" value="ECO:0007669"/>
    <property type="project" value="UniProtKB-KW"/>
</dbReference>
<dbReference type="GeneID" id="17087034"/>
<dbReference type="AlphaFoldDB" id="M2XX17"/>
<dbReference type="SUPFAM" id="SSF57850">
    <property type="entry name" value="RING/U-box"/>
    <property type="match status" value="1"/>
</dbReference>
<dbReference type="eggNOG" id="KOG0800">
    <property type="taxonomic scope" value="Eukaryota"/>
</dbReference>
<dbReference type="STRING" id="130081.M2XX17"/>
<dbReference type="InterPro" id="IPR001841">
    <property type="entry name" value="Znf_RING"/>
</dbReference>
<feature type="transmembrane region" description="Helical" evidence="5">
    <location>
        <begin position="12"/>
        <end position="29"/>
    </location>
</feature>
<dbReference type="Gramene" id="EME28173">
    <property type="protein sequence ID" value="EME28173"/>
    <property type="gene ID" value="Gasu_43390"/>
</dbReference>
<dbReference type="GO" id="GO:0061630">
    <property type="term" value="F:ubiquitin protein ligase activity"/>
    <property type="evidence" value="ECO:0007669"/>
    <property type="project" value="TreeGrafter"/>
</dbReference>
<evidence type="ECO:0000313" key="8">
    <source>
        <dbReference type="Proteomes" id="UP000030680"/>
    </source>
</evidence>
<dbReference type="GO" id="GO:0006511">
    <property type="term" value="P:ubiquitin-dependent protein catabolic process"/>
    <property type="evidence" value="ECO:0007669"/>
    <property type="project" value="TreeGrafter"/>
</dbReference>
<dbReference type="InterPro" id="IPR013083">
    <property type="entry name" value="Znf_RING/FYVE/PHD"/>
</dbReference>
<dbReference type="RefSeq" id="XP_005704693.1">
    <property type="nucleotide sequence ID" value="XM_005704636.1"/>
</dbReference>
<dbReference type="EMBL" id="KB454523">
    <property type="protein sequence ID" value="EME28173.1"/>
    <property type="molecule type" value="Genomic_DNA"/>
</dbReference>
<evidence type="ECO:0000256" key="4">
    <source>
        <dbReference type="PROSITE-ProRule" id="PRU00175"/>
    </source>
</evidence>
<feature type="domain" description="RING-type" evidence="6">
    <location>
        <begin position="144"/>
        <end position="185"/>
    </location>
</feature>
<dbReference type="GO" id="GO:0005634">
    <property type="term" value="C:nucleus"/>
    <property type="evidence" value="ECO:0007669"/>
    <property type="project" value="TreeGrafter"/>
</dbReference>
<dbReference type="PANTHER" id="PTHR45931">
    <property type="entry name" value="SI:CH211-59O9.10"/>
    <property type="match status" value="1"/>
</dbReference>
<keyword evidence="5" id="KW-0812">Transmembrane</keyword>
<gene>
    <name evidence="7" type="ORF">Gasu_43390</name>
</gene>